<name>A0A1I1CHG6_9PSEU</name>
<dbReference type="OrthoDB" id="3593544at2"/>
<proteinExistence type="predicted"/>
<dbReference type="EMBL" id="FOKG01000030">
    <property type="protein sequence ID" value="SFB62131.1"/>
    <property type="molecule type" value="Genomic_DNA"/>
</dbReference>
<reference evidence="2" key="1">
    <citation type="submission" date="2016-10" db="EMBL/GenBank/DDBJ databases">
        <authorList>
            <person name="Varghese N."/>
            <person name="Submissions S."/>
        </authorList>
    </citation>
    <scope>NUCLEOTIDE SEQUENCE [LARGE SCALE GENOMIC DNA]</scope>
    <source>
        <strain evidence="2">CGMCC 4.3568</strain>
    </source>
</reference>
<accession>A0A1I1CHG6</accession>
<evidence type="ECO:0000313" key="1">
    <source>
        <dbReference type="EMBL" id="SFB62131.1"/>
    </source>
</evidence>
<evidence type="ECO:0008006" key="3">
    <source>
        <dbReference type="Google" id="ProtNLM"/>
    </source>
</evidence>
<gene>
    <name evidence="1" type="ORF">SAMN05216266_1303</name>
</gene>
<dbReference type="STRING" id="490629.SAMN05216266_1303"/>
<evidence type="ECO:0000313" key="2">
    <source>
        <dbReference type="Proteomes" id="UP000243799"/>
    </source>
</evidence>
<protein>
    <recommendedName>
        <fullName evidence="3">ESX-1 secretion-associated protein EspA/EspE-like domain-containing protein</fullName>
    </recommendedName>
</protein>
<dbReference type="RefSeq" id="WP_091678875.1">
    <property type="nucleotide sequence ID" value="NZ_FOKG01000030.1"/>
</dbReference>
<keyword evidence="2" id="KW-1185">Reference proteome</keyword>
<dbReference type="Proteomes" id="UP000243799">
    <property type="component" value="Unassembled WGS sequence"/>
</dbReference>
<organism evidence="1 2">
    <name type="scientific">Amycolatopsis marina</name>
    <dbReference type="NCBI Taxonomy" id="490629"/>
    <lineage>
        <taxon>Bacteria</taxon>
        <taxon>Bacillati</taxon>
        <taxon>Actinomycetota</taxon>
        <taxon>Actinomycetes</taxon>
        <taxon>Pseudonocardiales</taxon>
        <taxon>Pseudonocardiaceae</taxon>
        <taxon>Amycolatopsis</taxon>
    </lineage>
</organism>
<sequence>MTDKTIKHANPAKYSAAVNEALAAFEAALTERYEKEARESFHIPWNPDRENPMVGAPSSPDQVLQRIPRWVKEIRAGVEAEIPVYETQDLDVLASAFDQLHRAARFLGNEKAIGIPSGIPAHVNNINGNSTWAGIAGEEFRRNFGLSTRPTMDNQRGIADSLINLYAARAVTIDSARRNTLRAIRTAAGKLSQTVSTDNSETELWQWTGLSLGAVVVGIPNPTVGVVSSVAVVVGNAFDFYQTDLEYADDIHSIVTGVEDSLKKATQDAINAGYDWSNKVKELQREIAKTDSKLLELFDLTTAGTTSQPTGGYAVEDIGEIEKLAQHCFTASEEYEQVVSAVIATDDADPQLRGMDGAETAGDVELKDTRDAFVSFLQTTCARYYEAGCRLTDAARAYFDMETTNTEILNALAEQPDLNGADPDRGGTVEQHVGATDRRNIQDQML</sequence>
<dbReference type="AlphaFoldDB" id="A0A1I1CHG6"/>